<evidence type="ECO:0000313" key="3">
    <source>
        <dbReference type="Proteomes" id="UP001166286"/>
    </source>
</evidence>
<reference evidence="2" key="1">
    <citation type="submission" date="2023-03" db="EMBL/GenBank/DDBJ databases">
        <title>Complete genome of Cladonia borealis.</title>
        <authorList>
            <person name="Park H."/>
        </authorList>
    </citation>
    <scope>NUCLEOTIDE SEQUENCE</scope>
    <source>
        <strain evidence="2">ANT050790</strain>
    </source>
</reference>
<protein>
    <submittedName>
        <fullName evidence="2">Uncharacterized protein</fullName>
    </submittedName>
</protein>
<dbReference type="Proteomes" id="UP001166286">
    <property type="component" value="Unassembled WGS sequence"/>
</dbReference>
<sequence>MGLFKTILLPYLYSRFCAIALAATLPTLGPAQLPDLSLSPNFTSLTLLSSNLTSLYDNLTFLELPSSNITLLPNQTLHAASLKDNPLPPDPTSIQYSLAKIRYSGYGPIVNIADVRAVFRAVLFDCQVHSPEARIGTNTRTYTVGSVSLKLTPEAAMYWLTWAFVRDKLIAFAIQYGYPQFDFAAMTLGSDQLLGSGQIRTIQSGRLPPDPFYMEFSQGVVKFSSYGPAINMIITLRVITDAAIDCSQHLDPTEIIDAAALIYTEGPVSLTLGPGPLMTWGQWTEVLSVIGRFLDAYEYVNFNFNIWNGQQEIVGSGGLKSSDS</sequence>
<name>A0AA39V858_9LECA</name>
<comment type="caution">
    <text evidence="2">The sequence shown here is derived from an EMBL/GenBank/DDBJ whole genome shotgun (WGS) entry which is preliminary data.</text>
</comment>
<dbReference type="AlphaFoldDB" id="A0AA39V858"/>
<accession>A0AA39V858</accession>
<keyword evidence="3" id="KW-1185">Reference proteome</keyword>
<keyword evidence="1" id="KW-0732">Signal</keyword>
<evidence type="ECO:0000313" key="2">
    <source>
        <dbReference type="EMBL" id="KAK0511815.1"/>
    </source>
</evidence>
<organism evidence="2 3">
    <name type="scientific">Cladonia borealis</name>
    <dbReference type="NCBI Taxonomy" id="184061"/>
    <lineage>
        <taxon>Eukaryota</taxon>
        <taxon>Fungi</taxon>
        <taxon>Dikarya</taxon>
        <taxon>Ascomycota</taxon>
        <taxon>Pezizomycotina</taxon>
        <taxon>Lecanoromycetes</taxon>
        <taxon>OSLEUM clade</taxon>
        <taxon>Lecanoromycetidae</taxon>
        <taxon>Lecanorales</taxon>
        <taxon>Lecanorineae</taxon>
        <taxon>Cladoniaceae</taxon>
        <taxon>Cladonia</taxon>
    </lineage>
</organism>
<feature type="signal peptide" evidence="1">
    <location>
        <begin position="1"/>
        <end position="22"/>
    </location>
</feature>
<feature type="chain" id="PRO_5041422467" evidence="1">
    <location>
        <begin position="23"/>
        <end position="324"/>
    </location>
</feature>
<proteinExistence type="predicted"/>
<dbReference type="EMBL" id="JAFEKC020000012">
    <property type="protein sequence ID" value="KAK0511815.1"/>
    <property type="molecule type" value="Genomic_DNA"/>
</dbReference>
<gene>
    <name evidence="2" type="ORF">JMJ35_005665</name>
</gene>
<evidence type="ECO:0000256" key="1">
    <source>
        <dbReference type="SAM" id="SignalP"/>
    </source>
</evidence>